<feature type="transmembrane region" description="Helical" evidence="2">
    <location>
        <begin position="462"/>
        <end position="483"/>
    </location>
</feature>
<dbReference type="EMBL" id="BMAO01022810">
    <property type="protein sequence ID" value="GFQ84591.1"/>
    <property type="molecule type" value="Genomic_DNA"/>
</dbReference>
<dbReference type="Proteomes" id="UP000887116">
    <property type="component" value="Unassembled WGS sequence"/>
</dbReference>
<accession>A0A8X6KUB5</accession>
<dbReference type="Pfam" id="PF01757">
    <property type="entry name" value="Acyl_transf_3"/>
    <property type="match status" value="1"/>
</dbReference>
<feature type="transmembrane region" description="Helical" evidence="2">
    <location>
        <begin position="73"/>
        <end position="94"/>
    </location>
</feature>
<keyword evidence="2" id="KW-1133">Transmembrane helix</keyword>
<feature type="region of interest" description="Disordered" evidence="1">
    <location>
        <begin position="1"/>
        <end position="27"/>
    </location>
</feature>
<feature type="domain" description="Acyltransferase 3" evidence="3">
    <location>
        <begin position="162"/>
        <end position="542"/>
    </location>
</feature>
<evidence type="ECO:0000256" key="2">
    <source>
        <dbReference type="SAM" id="Phobius"/>
    </source>
</evidence>
<dbReference type="GO" id="GO:0016747">
    <property type="term" value="F:acyltransferase activity, transferring groups other than amino-acyl groups"/>
    <property type="evidence" value="ECO:0007669"/>
    <property type="project" value="InterPro"/>
</dbReference>
<keyword evidence="2" id="KW-0812">Transmembrane</keyword>
<organism evidence="4 5">
    <name type="scientific">Trichonephila clavata</name>
    <name type="common">Joro spider</name>
    <name type="synonym">Nephila clavata</name>
    <dbReference type="NCBI Taxonomy" id="2740835"/>
    <lineage>
        <taxon>Eukaryota</taxon>
        <taxon>Metazoa</taxon>
        <taxon>Ecdysozoa</taxon>
        <taxon>Arthropoda</taxon>
        <taxon>Chelicerata</taxon>
        <taxon>Arachnida</taxon>
        <taxon>Araneae</taxon>
        <taxon>Araneomorphae</taxon>
        <taxon>Entelegynae</taxon>
        <taxon>Araneoidea</taxon>
        <taxon>Nephilidae</taxon>
        <taxon>Trichonephila</taxon>
    </lineage>
</organism>
<dbReference type="AlphaFoldDB" id="A0A8X6KUB5"/>
<comment type="caution">
    <text evidence="4">The sequence shown here is derived from an EMBL/GenBank/DDBJ whole genome shotgun (WGS) entry which is preliminary data.</text>
</comment>
<feature type="compositionally biased region" description="Polar residues" evidence="1">
    <location>
        <begin position="1"/>
        <end position="17"/>
    </location>
</feature>
<reference evidence="4" key="1">
    <citation type="submission" date="2020-07" db="EMBL/GenBank/DDBJ databases">
        <title>Multicomponent nature underlies the extraordinary mechanical properties of spider dragline silk.</title>
        <authorList>
            <person name="Kono N."/>
            <person name="Nakamura H."/>
            <person name="Mori M."/>
            <person name="Yoshida Y."/>
            <person name="Ohtoshi R."/>
            <person name="Malay A.D."/>
            <person name="Moran D.A.P."/>
            <person name="Tomita M."/>
            <person name="Numata K."/>
            <person name="Arakawa K."/>
        </authorList>
    </citation>
    <scope>NUCLEOTIDE SEQUENCE</scope>
</reference>
<feature type="transmembrane region" description="Helical" evidence="2">
    <location>
        <begin position="337"/>
        <end position="355"/>
    </location>
</feature>
<feature type="transmembrane region" description="Helical" evidence="2">
    <location>
        <begin position="248"/>
        <end position="269"/>
    </location>
</feature>
<feature type="transmembrane region" description="Helical" evidence="2">
    <location>
        <begin position="392"/>
        <end position="410"/>
    </location>
</feature>
<feature type="transmembrane region" description="Helical" evidence="2">
    <location>
        <begin position="205"/>
        <end position="227"/>
    </location>
</feature>
<feature type="transmembrane region" description="Helical" evidence="2">
    <location>
        <begin position="310"/>
        <end position="330"/>
    </location>
</feature>
<protein>
    <submittedName>
        <fullName evidence="4">Nose resistant to fluoxetine protein 6</fullName>
    </submittedName>
</protein>
<dbReference type="PANTHER" id="PTHR11161">
    <property type="entry name" value="O-ACYLTRANSFERASE"/>
    <property type="match status" value="1"/>
</dbReference>
<dbReference type="InterPro" id="IPR052728">
    <property type="entry name" value="O2_lipid_transport_reg"/>
</dbReference>
<gene>
    <name evidence="4" type="primary">nrf-6</name>
    <name evidence="4" type="ORF">TNCT_311631</name>
</gene>
<sequence>MKTSYNMPRITQKNTTLDSERRMASGQNSSRYDPLLWQATLESFVRHLKHLHSIDETSLVQRSPRRLTTEALYTIYVMVTFVTLSLLGTSLTLYEHLWKASENNNNSRKNGIVSCKTRKKSPDHHFAKVWLVHCRRFLNCFCVLKNGRSLLSFVPKEDGFDCLHGIRVLSNIWITFGHVSIFYVLSLRNSDDVQGWLEMKFGKFFFSGNFANCSFFVLSGFLNGYCFSMDYHRKKGKIDWIYFYFKRFIRLTPAYMIVMGFYTTLFSYIGSGYLWPVYDTNPVCKENWWWNLLFINNFQSTLKQCMGWCWYLANDMQFYIISPLFLISLLRWPRIGYAVSAAFLTISCFVTFKISEQFRIVDGLSSLEYYFRDMEAFLDQYWEYFDKIHDKPYSRLGVYLIGLLLGHFVCQRRFGKIGPLHSITLCCGWLLSVTVMLASLFSLSVREKSVFISAVFNVVKNVLFSCGLAWIIFVCTTGHGSVINRCLSCRVFLPLSRLSYCAYLTHMIVLMAHFQATGYHEYFCFMTLLFLCIRVVLWTYLISFGVSLIFETPVLRLFALYRTNWNKKQM</sequence>
<evidence type="ECO:0000313" key="4">
    <source>
        <dbReference type="EMBL" id="GFQ84591.1"/>
    </source>
</evidence>
<name>A0A8X6KUB5_TRICU</name>
<keyword evidence="2" id="KW-0472">Membrane</keyword>
<evidence type="ECO:0000259" key="3">
    <source>
        <dbReference type="Pfam" id="PF01757"/>
    </source>
</evidence>
<feature type="transmembrane region" description="Helical" evidence="2">
    <location>
        <begin position="495"/>
        <end position="516"/>
    </location>
</feature>
<proteinExistence type="predicted"/>
<evidence type="ECO:0000256" key="1">
    <source>
        <dbReference type="SAM" id="MobiDB-lite"/>
    </source>
</evidence>
<evidence type="ECO:0000313" key="5">
    <source>
        <dbReference type="Proteomes" id="UP000887116"/>
    </source>
</evidence>
<feature type="transmembrane region" description="Helical" evidence="2">
    <location>
        <begin position="528"/>
        <end position="550"/>
    </location>
</feature>
<feature type="transmembrane region" description="Helical" evidence="2">
    <location>
        <begin position="422"/>
        <end position="442"/>
    </location>
</feature>
<dbReference type="OrthoDB" id="6435258at2759"/>
<dbReference type="InterPro" id="IPR002656">
    <property type="entry name" value="Acyl_transf_3_dom"/>
</dbReference>
<keyword evidence="5" id="KW-1185">Reference proteome</keyword>
<dbReference type="PANTHER" id="PTHR11161:SF0">
    <property type="entry name" value="O-ACYLTRANSFERASE LIKE PROTEIN"/>
    <property type="match status" value="1"/>
</dbReference>